<feature type="transmembrane region" description="Helical" evidence="1">
    <location>
        <begin position="12"/>
        <end position="35"/>
    </location>
</feature>
<dbReference type="Pfam" id="PF13400">
    <property type="entry name" value="Tad"/>
    <property type="match status" value="1"/>
</dbReference>
<protein>
    <submittedName>
        <fullName evidence="3">Pilus assembly protein TadG-related protein</fullName>
    </submittedName>
</protein>
<evidence type="ECO:0000256" key="1">
    <source>
        <dbReference type="SAM" id="Phobius"/>
    </source>
</evidence>
<keyword evidence="1" id="KW-0812">Transmembrane</keyword>
<name>A0AAU7DIA7_9BACT</name>
<keyword evidence="1" id="KW-1133">Transmembrane helix</keyword>
<accession>A0AAU7DIA7</accession>
<evidence type="ECO:0000313" key="3">
    <source>
        <dbReference type="EMBL" id="XBH17079.1"/>
    </source>
</evidence>
<organism evidence="3">
    <name type="scientific">Telmatobacter sp. DSM 110680</name>
    <dbReference type="NCBI Taxonomy" id="3036704"/>
    <lineage>
        <taxon>Bacteria</taxon>
        <taxon>Pseudomonadati</taxon>
        <taxon>Acidobacteriota</taxon>
        <taxon>Terriglobia</taxon>
        <taxon>Terriglobales</taxon>
        <taxon>Acidobacteriaceae</taxon>
        <taxon>Telmatobacter</taxon>
    </lineage>
</organism>
<feature type="domain" description="Putative Flp pilus-assembly TadG-like N-terminal" evidence="2">
    <location>
        <begin position="8"/>
        <end position="53"/>
    </location>
</feature>
<dbReference type="EMBL" id="CP121196">
    <property type="protein sequence ID" value="XBH17079.1"/>
    <property type="molecule type" value="Genomic_DNA"/>
</dbReference>
<dbReference type="RefSeq" id="WP_348262311.1">
    <property type="nucleotide sequence ID" value="NZ_CP121196.1"/>
</dbReference>
<sequence length="446" mass="44097">MRLREDSGQTLVFVALGMTVLVAFMGLAIDVGLLLRSRRNMQIAADAAAIAAALDYRYNSSTTSAKAAGQAAATVNGVTNGTGGATVTINIPPVYGPYAGDSGFIEAIVLDPSPTIFMGVLSKKNSLNVGARAVAGSGSNVGCIWTLAKSGTDVSLTGSGSITASNCDIYDDSSSASSALTLTGSGAITAKEVGIVGGYTRTGSGSISPIPVTGIAPAADPLASLAAPSIPTGTCSSNCTQSNTGSGNLSLNQGTYTSISNTGSGTLTLNPGNYIITGDLTNTGSGSLILGAGNYTIGGNFKSTGSSSLTLGSGLYIIGGNLQLTGSGSMTGSSITFYTQGATTLTGSGNMNLSAPTSGPYSGILAFQARSDSSTMAITGSGGDHIQGILYAPSAPLTLTGSGSLNVSLDLIADSLTETGSGSIVDTNYSVVTNPNSVLSRLALVE</sequence>
<proteinExistence type="predicted"/>
<reference evidence="3" key="1">
    <citation type="submission" date="2023-03" db="EMBL/GenBank/DDBJ databases">
        <title>Edaphobacter sp.</title>
        <authorList>
            <person name="Huber K.J."/>
            <person name="Papendorf J."/>
            <person name="Pilke C."/>
            <person name="Bunk B."/>
            <person name="Sproeer C."/>
            <person name="Pester M."/>
        </authorList>
    </citation>
    <scope>NUCLEOTIDE SEQUENCE</scope>
    <source>
        <strain evidence="3">DSM 110680</strain>
    </source>
</reference>
<dbReference type="InterPro" id="IPR028087">
    <property type="entry name" value="Tad_N"/>
</dbReference>
<evidence type="ECO:0000259" key="2">
    <source>
        <dbReference type="Pfam" id="PF13400"/>
    </source>
</evidence>
<gene>
    <name evidence="3" type="ORF">P8935_21220</name>
</gene>
<dbReference type="AlphaFoldDB" id="A0AAU7DIA7"/>
<keyword evidence="1" id="KW-0472">Membrane</keyword>